<protein>
    <submittedName>
        <fullName evidence="1">Uncharacterized protein</fullName>
    </submittedName>
</protein>
<dbReference type="AlphaFoldDB" id="A0A0E9SPI7"/>
<name>A0A0E9SPI7_ANGAN</name>
<organism evidence="1">
    <name type="scientific">Anguilla anguilla</name>
    <name type="common">European freshwater eel</name>
    <name type="synonym">Muraena anguilla</name>
    <dbReference type="NCBI Taxonomy" id="7936"/>
    <lineage>
        <taxon>Eukaryota</taxon>
        <taxon>Metazoa</taxon>
        <taxon>Chordata</taxon>
        <taxon>Craniata</taxon>
        <taxon>Vertebrata</taxon>
        <taxon>Euteleostomi</taxon>
        <taxon>Actinopterygii</taxon>
        <taxon>Neopterygii</taxon>
        <taxon>Teleostei</taxon>
        <taxon>Anguilliformes</taxon>
        <taxon>Anguillidae</taxon>
        <taxon>Anguilla</taxon>
    </lineage>
</organism>
<reference evidence="1" key="2">
    <citation type="journal article" date="2015" name="Fish Shellfish Immunol.">
        <title>Early steps in the European eel (Anguilla anguilla)-Vibrio vulnificus interaction in the gills: Role of the RtxA13 toxin.</title>
        <authorList>
            <person name="Callol A."/>
            <person name="Pajuelo D."/>
            <person name="Ebbesson L."/>
            <person name="Teles M."/>
            <person name="MacKenzie S."/>
            <person name="Amaro C."/>
        </authorList>
    </citation>
    <scope>NUCLEOTIDE SEQUENCE</scope>
</reference>
<sequence length="41" mass="4777">MSAFQGSLCRWISILYYFPEVVEERVSVLFRHFSGYTSLAS</sequence>
<proteinExistence type="predicted"/>
<accession>A0A0E9SPI7</accession>
<dbReference type="EMBL" id="GBXM01065328">
    <property type="protein sequence ID" value="JAH43249.1"/>
    <property type="molecule type" value="Transcribed_RNA"/>
</dbReference>
<evidence type="ECO:0000313" key="1">
    <source>
        <dbReference type="EMBL" id="JAH43249.1"/>
    </source>
</evidence>
<reference evidence="1" key="1">
    <citation type="submission" date="2014-11" db="EMBL/GenBank/DDBJ databases">
        <authorList>
            <person name="Amaro Gonzalez C."/>
        </authorList>
    </citation>
    <scope>NUCLEOTIDE SEQUENCE</scope>
</reference>